<evidence type="ECO:0000259" key="2">
    <source>
        <dbReference type="Pfam" id="PF12770"/>
    </source>
</evidence>
<feature type="domain" description="CHAT" evidence="2">
    <location>
        <begin position="242"/>
        <end position="365"/>
    </location>
</feature>
<dbReference type="Proteomes" id="UP001141327">
    <property type="component" value="Unassembled WGS sequence"/>
</dbReference>
<dbReference type="Pfam" id="PF12770">
    <property type="entry name" value="CHAT"/>
    <property type="match status" value="1"/>
</dbReference>
<keyword evidence="4" id="KW-1185">Reference proteome</keyword>
<proteinExistence type="predicted"/>
<dbReference type="EMBL" id="JAPMOS010000052">
    <property type="protein sequence ID" value="KAJ4457197.1"/>
    <property type="molecule type" value="Genomic_DNA"/>
</dbReference>
<gene>
    <name evidence="3" type="ORF">PAPYR_7363</name>
</gene>
<sequence>MGGKAGLVAAEIREALREMLARSRACASRGPDDRLIVHTSISMSTEMSDAFLTLLQCCFPNDTMGSLTGDQCQAFFQLAPSCGCHGGRPRPKLEWHCVAHHGDSALVILPAETPSRFAPSRVRANRNTLLPDLPESGVPSLCFCCLVDGVPLEDHRTLPTLRCSKCRKPMQATLLAGTTLPRIKSGNYLPLSMLHPAPAEPTPARLTMCVATANPYGTRILPESVPTLDEFGGRDDKELRMRVIRVTKATRHSLQRAFQEHHPDVLVFACHGMWSHLLFHNPATGSTDEVTANDLLALVGPDHPLRLGVLCACESGLIGMHLHDQGGVPRVIGTNALFDDGEAAKFMSLFVFPLAQAGLSDDPAVIDACYRRAVQQTHAELYPPHGIHPEGKYSSCPLTLLPEDYWRVLQGFTAQSAPLPRHRKSADDGDSRANSCALLLAQTSFTYGDPKSRLVESMKDLTMSGSPSFSPPPPTPPRPSPSLMSPPPNPSTAAAQPGRGDGVVSPTLMRSDFFNRFRPPPPPAQPPPQSGPVPNGLSAPR</sequence>
<evidence type="ECO:0000313" key="4">
    <source>
        <dbReference type="Proteomes" id="UP001141327"/>
    </source>
</evidence>
<feature type="region of interest" description="Disordered" evidence="1">
    <location>
        <begin position="461"/>
        <end position="541"/>
    </location>
</feature>
<evidence type="ECO:0000313" key="3">
    <source>
        <dbReference type="EMBL" id="KAJ4457197.1"/>
    </source>
</evidence>
<evidence type="ECO:0000256" key="1">
    <source>
        <dbReference type="SAM" id="MobiDB-lite"/>
    </source>
</evidence>
<organism evidence="3 4">
    <name type="scientific">Paratrimastix pyriformis</name>
    <dbReference type="NCBI Taxonomy" id="342808"/>
    <lineage>
        <taxon>Eukaryota</taxon>
        <taxon>Metamonada</taxon>
        <taxon>Preaxostyla</taxon>
        <taxon>Paratrimastigidae</taxon>
        <taxon>Paratrimastix</taxon>
    </lineage>
</organism>
<dbReference type="InterPro" id="IPR024983">
    <property type="entry name" value="CHAT_dom"/>
</dbReference>
<name>A0ABQ8UD44_9EUKA</name>
<feature type="compositionally biased region" description="Pro residues" evidence="1">
    <location>
        <begin position="518"/>
        <end position="531"/>
    </location>
</feature>
<protein>
    <recommendedName>
        <fullName evidence="2">CHAT domain-containing protein</fullName>
    </recommendedName>
</protein>
<feature type="compositionally biased region" description="Pro residues" evidence="1">
    <location>
        <begin position="469"/>
        <end position="490"/>
    </location>
</feature>
<reference evidence="3" key="1">
    <citation type="journal article" date="2022" name="bioRxiv">
        <title>Genomics of Preaxostyla Flagellates Illuminates Evolutionary Transitions and the Path Towards Mitochondrial Loss.</title>
        <authorList>
            <person name="Novak L.V.F."/>
            <person name="Treitli S.C."/>
            <person name="Pyrih J."/>
            <person name="Halakuc P."/>
            <person name="Pipaliya S.V."/>
            <person name="Vacek V."/>
            <person name="Brzon O."/>
            <person name="Soukal P."/>
            <person name="Eme L."/>
            <person name="Dacks J.B."/>
            <person name="Karnkowska A."/>
            <person name="Elias M."/>
            <person name="Hampl V."/>
        </authorList>
    </citation>
    <scope>NUCLEOTIDE SEQUENCE</scope>
    <source>
        <strain evidence="3">RCP-MX</strain>
    </source>
</reference>
<comment type="caution">
    <text evidence="3">The sequence shown here is derived from an EMBL/GenBank/DDBJ whole genome shotgun (WGS) entry which is preliminary data.</text>
</comment>
<accession>A0ABQ8UD44</accession>